<dbReference type="Gene3D" id="2.30.110.10">
    <property type="entry name" value="Electron Transport, Fmn-binding Protein, Chain A"/>
    <property type="match status" value="1"/>
</dbReference>
<protein>
    <submittedName>
        <fullName evidence="1">Deazaflavin-dependent oxidoreductase (Nitroreductase family)</fullName>
    </submittedName>
</protein>
<dbReference type="NCBIfam" id="TIGR00026">
    <property type="entry name" value="hi_GC_TIGR00026"/>
    <property type="match status" value="1"/>
</dbReference>
<organism evidence="1 2">
    <name type="scientific">Actinoallomurus bryophytorum</name>
    <dbReference type="NCBI Taxonomy" id="1490222"/>
    <lineage>
        <taxon>Bacteria</taxon>
        <taxon>Bacillati</taxon>
        <taxon>Actinomycetota</taxon>
        <taxon>Actinomycetes</taxon>
        <taxon>Streptosporangiales</taxon>
        <taxon>Thermomonosporaceae</taxon>
        <taxon>Actinoallomurus</taxon>
    </lineage>
</organism>
<dbReference type="EMBL" id="VFOZ01000001">
    <property type="protein sequence ID" value="TQL99404.1"/>
    <property type="molecule type" value="Genomic_DNA"/>
</dbReference>
<accession>A0A543CQM0</accession>
<reference evidence="1 2" key="1">
    <citation type="submission" date="2019-06" db="EMBL/GenBank/DDBJ databases">
        <title>Sequencing the genomes of 1000 actinobacteria strains.</title>
        <authorList>
            <person name="Klenk H.-P."/>
        </authorList>
    </citation>
    <scope>NUCLEOTIDE SEQUENCE [LARGE SCALE GENOMIC DNA]</scope>
    <source>
        <strain evidence="1 2">DSM 102200</strain>
    </source>
</reference>
<dbReference type="GO" id="GO:0016491">
    <property type="term" value="F:oxidoreductase activity"/>
    <property type="evidence" value="ECO:0007669"/>
    <property type="project" value="InterPro"/>
</dbReference>
<gene>
    <name evidence="1" type="ORF">FB559_5085</name>
</gene>
<keyword evidence="2" id="KW-1185">Reference proteome</keyword>
<dbReference type="Proteomes" id="UP000316096">
    <property type="component" value="Unassembled WGS sequence"/>
</dbReference>
<dbReference type="InterPro" id="IPR004378">
    <property type="entry name" value="F420H2_quin_Rdtase"/>
</dbReference>
<dbReference type="Pfam" id="PF04075">
    <property type="entry name" value="F420H2_quin_red"/>
    <property type="match status" value="1"/>
</dbReference>
<dbReference type="InterPro" id="IPR012349">
    <property type="entry name" value="Split_barrel_FMN-bd"/>
</dbReference>
<dbReference type="RefSeq" id="WP_141958175.1">
    <property type="nucleotide sequence ID" value="NZ_VFOZ01000001.1"/>
</dbReference>
<evidence type="ECO:0000313" key="2">
    <source>
        <dbReference type="Proteomes" id="UP000316096"/>
    </source>
</evidence>
<dbReference type="AlphaFoldDB" id="A0A543CQM0"/>
<evidence type="ECO:0000313" key="1">
    <source>
        <dbReference type="EMBL" id="TQL99404.1"/>
    </source>
</evidence>
<name>A0A543CQM0_9ACTN</name>
<proteinExistence type="predicted"/>
<sequence length="150" mass="16904">MAAESEPRLIVGNNLLDRSTRKVVSGLTRMGISLLGSRVLYVRGRKSGEWRTTPVNLLKYEGKRYLVAPRGHTQWVRNMRVSGGGELHIGRRVEVFTATELADEEKPDILRAYLKRWKFEVGMFFNGVGPDASDEKLLEIAPGYPVFQLG</sequence>
<dbReference type="OrthoDB" id="5186446at2"/>
<comment type="caution">
    <text evidence="1">The sequence shown here is derived from an EMBL/GenBank/DDBJ whole genome shotgun (WGS) entry which is preliminary data.</text>
</comment>